<gene>
    <name evidence="1" type="ORF">N4G62_02325</name>
</gene>
<sequence>MTSPEIDEDYFYQRAETELELAQKATHPAAVRAHYIIANHYLDRVYSQPESALTAEVAAE</sequence>
<reference evidence="2" key="1">
    <citation type="submission" date="2023-07" db="EMBL/GenBank/DDBJ databases">
        <title>Whole genome sequence analysis of rice epiphytic Sphingomonas sanguinis OsEp_Plm_15B2.</title>
        <authorList>
            <person name="Sahu K.P."/>
            <person name="Asharani P."/>
            <person name="Reddy B."/>
            <person name="Kumar A."/>
        </authorList>
    </citation>
    <scope>NUCLEOTIDE SEQUENCE [LARGE SCALE GENOMIC DNA]</scope>
    <source>
        <strain evidence="2">OsEp_Plm_15B2</strain>
    </source>
</reference>
<evidence type="ECO:0000313" key="2">
    <source>
        <dbReference type="Proteomes" id="UP001292182"/>
    </source>
</evidence>
<evidence type="ECO:0000313" key="1">
    <source>
        <dbReference type="EMBL" id="MDZ7280862.1"/>
    </source>
</evidence>
<proteinExistence type="predicted"/>
<organism evidence="1 2">
    <name type="scientific">Sphingomonas sanguinis</name>
    <dbReference type="NCBI Taxonomy" id="33051"/>
    <lineage>
        <taxon>Bacteria</taxon>
        <taxon>Pseudomonadati</taxon>
        <taxon>Pseudomonadota</taxon>
        <taxon>Alphaproteobacteria</taxon>
        <taxon>Sphingomonadales</taxon>
        <taxon>Sphingomonadaceae</taxon>
        <taxon>Sphingomonas</taxon>
    </lineage>
</organism>
<dbReference type="RefSeq" id="WP_219020886.1">
    <property type="nucleotide sequence ID" value="NZ_CP079203.1"/>
</dbReference>
<protein>
    <submittedName>
        <fullName evidence="1">Uncharacterized protein</fullName>
    </submittedName>
</protein>
<dbReference type="Proteomes" id="UP001292182">
    <property type="component" value="Unassembled WGS sequence"/>
</dbReference>
<comment type="caution">
    <text evidence="1">The sequence shown here is derived from an EMBL/GenBank/DDBJ whole genome shotgun (WGS) entry which is preliminary data.</text>
</comment>
<accession>A0ABU5LLQ7</accession>
<dbReference type="EMBL" id="JAOBTW010000002">
    <property type="protein sequence ID" value="MDZ7280862.1"/>
    <property type="molecule type" value="Genomic_DNA"/>
</dbReference>
<name>A0ABU5LLQ7_9SPHN</name>
<keyword evidence="2" id="KW-1185">Reference proteome</keyword>